<dbReference type="OrthoDB" id="5867527at2759"/>
<evidence type="ECO:0000313" key="13">
    <source>
        <dbReference type="EMBL" id="KAF7278755.1"/>
    </source>
</evidence>
<keyword evidence="9 12" id="KW-0406">Ion transport</keyword>
<evidence type="ECO:0000256" key="5">
    <source>
        <dbReference type="ARBA" id="ARBA00022692"/>
    </source>
</evidence>
<evidence type="ECO:0000256" key="12">
    <source>
        <dbReference type="RuleBase" id="RU010713"/>
    </source>
</evidence>
<keyword evidence="8 12" id="KW-1133">Transmembrane helix</keyword>
<keyword evidence="11 12" id="KW-0407">Ion channel</keyword>
<gene>
    <name evidence="12" type="primary">inx</name>
    <name evidence="13" type="ORF">GWI33_007988</name>
</gene>
<evidence type="ECO:0000256" key="2">
    <source>
        <dbReference type="ARBA" id="ARBA00004651"/>
    </source>
</evidence>
<comment type="caution">
    <text evidence="13">The sequence shown here is derived from an EMBL/GenBank/DDBJ whole genome shotgun (WGS) entry which is preliminary data.</text>
</comment>
<comment type="caution">
    <text evidence="12">Lacks conserved residue(s) required for the propagation of feature annotation.</text>
</comment>
<evidence type="ECO:0000256" key="11">
    <source>
        <dbReference type="ARBA" id="ARBA00023303"/>
    </source>
</evidence>
<keyword evidence="4" id="KW-1003">Cell membrane</keyword>
<dbReference type="PANTHER" id="PTHR11893">
    <property type="entry name" value="INNEXIN"/>
    <property type="match status" value="1"/>
</dbReference>
<keyword evidence="14" id="KW-1185">Reference proteome</keyword>
<feature type="transmembrane region" description="Helical" evidence="12">
    <location>
        <begin position="107"/>
        <end position="129"/>
    </location>
</feature>
<comment type="subcellular location">
    <subcellularLocation>
        <location evidence="1">Cell junction</location>
        <location evidence="1">Gap junction</location>
    </subcellularLocation>
    <subcellularLocation>
        <location evidence="2 12">Cell membrane</location>
        <topology evidence="2 12">Multi-pass membrane protein</topology>
    </subcellularLocation>
</comment>
<keyword evidence="10 12" id="KW-0472">Membrane</keyword>
<proteinExistence type="inferred from homology"/>
<organism evidence="13 14">
    <name type="scientific">Rhynchophorus ferrugineus</name>
    <name type="common">Red palm weevil</name>
    <name type="synonym">Curculio ferrugineus</name>
    <dbReference type="NCBI Taxonomy" id="354439"/>
    <lineage>
        <taxon>Eukaryota</taxon>
        <taxon>Metazoa</taxon>
        <taxon>Ecdysozoa</taxon>
        <taxon>Arthropoda</taxon>
        <taxon>Hexapoda</taxon>
        <taxon>Insecta</taxon>
        <taxon>Pterygota</taxon>
        <taxon>Neoptera</taxon>
        <taxon>Endopterygota</taxon>
        <taxon>Coleoptera</taxon>
        <taxon>Polyphaga</taxon>
        <taxon>Cucujiformia</taxon>
        <taxon>Curculionidae</taxon>
        <taxon>Dryophthorinae</taxon>
        <taxon>Rhynchophorus</taxon>
    </lineage>
</organism>
<sequence length="265" mass="31266">MQDFLNSFKNLVKGDEIRTDNNVFKLHYKFSVILLIIYSILLSSKQYFGDPIDCDVSYQKEMVNVYCWVTGTFILNDNFKGAPEYETLNGLGQNISTNNTEKFMLKYYQWICLIFCLQALLFYIPRYLWKTWEGDRLGQLVKDLREPLIIGKWSPEYKLKISEYILDIDCHDIFAYRFAFCETLNFVNLILQIVFMDWYLNGKFSTYGYNVATKPWPVAMNEVFPKRTKCIYTNFGPIFLNTMSNVYLLDQVSYLSSNGTSKKFK</sequence>
<evidence type="ECO:0000256" key="1">
    <source>
        <dbReference type="ARBA" id="ARBA00004610"/>
    </source>
</evidence>
<evidence type="ECO:0000256" key="3">
    <source>
        <dbReference type="ARBA" id="ARBA00022448"/>
    </source>
</evidence>
<dbReference type="EMBL" id="JAACXV010000388">
    <property type="protein sequence ID" value="KAF7278755.1"/>
    <property type="molecule type" value="Genomic_DNA"/>
</dbReference>
<dbReference type="PRINTS" id="PR01262">
    <property type="entry name" value="INNEXIN"/>
</dbReference>
<comment type="similarity">
    <text evidence="12">Belongs to the pannexin family.</text>
</comment>
<evidence type="ECO:0000256" key="6">
    <source>
        <dbReference type="ARBA" id="ARBA00022868"/>
    </source>
</evidence>
<keyword evidence="3 12" id="KW-0813">Transport</keyword>
<dbReference type="GO" id="GO:0005243">
    <property type="term" value="F:gap junction channel activity"/>
    <property type="evidence" value="ECO:0007669"/>
    <property type="project" value="TreeGrafter"/>
</dbReference>
<keyword evidence="7" id="KW-0965">Cell junction</keyword>
<dbReference type="GO" id="GO:0005886">
    <property type="term" value="C:plasma membrane"/>
    <property type="evidence" value="ECO:0007669"/>
    <property type="project" value="UniProtKB-SubCell"/>
</dbReference>
<evidence type="ECO:0000256" key="8">
    <source>
        <dbReference type="ARBA" id="ARBA00022989"/>
    </source>
</evidence>
<feature type="transmembrane region" description="Helical" evidence="12">
    <location>
        <begin position="26"/>
        <end position="43"/>
    </location>
</feature>
<dbReference type="GO" id="GO:0007602">
    <property type="term" value="P:phototransduction"/>
    <property type="evidence" value="ECO:0007669"/>
    <property type="project" value="TreeGrafter"/>
</dbReference>
<evidence type="ECO:0000256" key="10">
    <source>
        <dbReference type="ARBA" id="ARBA00023136"/>
    </source>
</evidence>
<accession>A0A834IIZ3</accession>
<evidence type="ECO:0000256" key="4">
    <source>
        <dbReference type="ARBA" id="ARBA00022475"/>
    </source>
</evidence>
<protein>
    <recommendedName>
        <fullName evidence="12">Innexin</fullName>
    </recommendedName>
</protein>
<name>A0A834IIZ3_RHYFE</name>
<dbReference type="GO" id="GO:0005921">
    <property type="term" value="C:gap junction"/>
    <property type="evidence" value="ECO:0007669"/>
    <property type="project" value="UniProtKB-SubCell"/>
</dbReference>
<evidence type="ECO:0000256" key="7">
    <source>
        <dbReference type="ARBA" id="ARBA00022949"/>
    </source>
</evidence>
<dbReference type="GO" id="GO:0034220">
    <property type="term" value="P:monoatomic ion transmembrane transport"/>
    <property type="evidence" value="ECO:0007669"/>
    <property type="project" value="UniProtKB-KW"/>
</dbReference>
<dbReference type="Pfam" id="PF00876">
    <property type="entry name" value="Innexin"/>
    <property type="match status" value="1"/>
</dbReference>
<comment type="function">
    <text evidence="12">Structural component of the gap junctions.</text>
</comment>
<reference evidence="13" key="1">
    <citation type="submission" date="2020-08" db="EMBL/GenBank/DDBJ databases">
        <title>Genome sequencing and assembly of the red palm weevil Rhynchophorus ferrugineus.</title>
        <authorList>
            <person name="Dias G.B."/>
            <person name="Bergman C.M."/>
            <person name="Manee M."/>
        </authorList>
    </citation>
    <scope>NUCLEOTIDE SEQUENCE</scope>
    <source>
        <strain evidence="13">AA-2017</strain>
        <tissue evidence="13">Whole larva</tissue>
    </source>
</reference>
<dbReference type="PROSITE" id="PS51013">
    <property type="entry name" value="PANNEXIN"/>
    <property type="match status" value="1"/>
</dbReference>
<dbReference type="InterPro" id="IPR000990">
    <property type="entry name" value="Innexin"/>
</dbReference>
<dbReference type="PANTHER" id="PTHR11893:SF41">
    <property type="entry name" value="INNEXIN INX2"/>
    <property type="match status" value="1"/>
</dbReference>
<evidence type="ECO:0000313" key="14">
    <source>
        <dbReference type="Proteomes" id="UP000625711"/>
    </source>
</evidence>
<dbReference type="Proteomes" id="UP000625711">
    <property type="component" value="Unassembled WGS sequence"/>
</dbReference>
<keyword evidence="5 12" id="KW-0812">Transmembrane</keyword>
<keyword evidence="6" id="KW-0303">Gap junction</keyword>
<dbReference type="AlphaFoldDB" id="A0A834IIZ3"/>
<evidence type="ECO:0000256" key="9">
    <source>
        <dbReference type="ARBA" id="ARBA00023065"/>
    </source>
</evidence>